<gene>
    <name evidence="2" type="ORF">HNP52_000588</name>
</gene>
<organism evidence="2 3">
    <name type="scientific">Sphingomonas kyeonggiensis</name>
    <dbReference type="NCBI Taxonomy" id="1268553"/>
    <lineage>
        <taxon>Bacteria</taxon>
        <taxon>Pseudomonadati</taxon>
        <taxon>Pseudomonadota</taxon>
        <taxon>Alphaproteobacteria</taxon>
        <taxon>Sphingomonadales</taxon>
        <taxon>Sphingomonadaceae</taxon>
        <taxon>Sphingomonas</taxon>
    </lineage>
</organism>
<proteinExistence type="predicted"/>
<dbReference type="AlphaFoldDB" id="A0A7W7JYU3"/>
<comment type="caution">
    <text evidence="2">The sequence shown here is derived from an EMBL/GenBank/DDBJ whole genome shotgun (WGS) entry which is preliminary data.</text>
</comment>
<accession>A0A7W7JYU3</accession>
<dbReference type="EMBL" id="JACHLN010000001">
    <property type="protein sequence ID" value="MBB4837537.1"/>
    <property type="molecule type" value="Genomic_DNA"/>
</dbReference>
<name>A0A7W7JYU3_9SPHN</name>
<dbReference type="PROSITE" id="PS51257">
    <property type="entry name" value="PROKAR_LIPOPROTEIN"/>
    <property type="match status" value="1"/>
</dbReference>
<keyword evidence="1" id="KW-0732">Signal</keyword>
<dbReference type="Proteomes" id="UP000575241">
    <property type="component" value="Unassembled WGS sequence"/>
</dbReference>
<sequence length="166" mass="17439">MRYLPLLLLPLALAACGGEGTSISINAHSDDDDNAVFAMNNGAVSVKSDGFEGSFKVPNIKMTAENFDMDGVKLYPNSTITSFNVDATDHAGKQKDEGKVTAAFSSPADLAKVQGWFRDKLTAKGFKFNEKGNGFAGTTDDGESFTIDLSADGAAKTSGKMVIVGN</sequence>
<protein>
    <submittedName>
        <fullName evidence="2">Uncharacterized protein</fullName>
    </submittedName>
</protein>
<evidence type="ECO:0000313" key="3">
    <source>
        <dbReference type="Proteomes" id="UP000575241"/>
    </source>
</evidence>
<evidence type="ECO:0000256" key="1">
    <source>
        <dbReference type="SAM" id="SignalP"/>
    </source>
</evidence>
<keyword evidence="3" id="KW-1185">Reference proteome</keyword>
<evidence type="ECO:0000313" key="2">
    <source>
        <dbReference type="EMBL" id="MBB4837537.1"/>
    </source>
</evidence>
<feature type="signal peptide" evidence="1">
    <location>
        <begin position="1"/>
        <end position="17"/>
    </location>
</feature>
<dbReference type="RefSeq" id="WP_184162250.1">
    <property type="nucleotide sequence ID" value="NZ_JACHLN010000001.1"/>
</dbReference>
<reference evidence="2 3" key="1">
    <citation type="submission" date="2020-08" db="EMBL/GenBank/DDBJ databases">
        <title>Functional genomics of gut bacteria from endangered species of beetles.</title>
        <authorList>
            <person name="Carlos-Shanley C."/>
        </authorList>
    </citation>
    <scope>NUCLEOTIDE SEQUENCE [LARGE SCALE GENOMIC DNA]</scope>
    <source>
        <strain evidence="2 3">S00224</strain>
    </source>
</reference>
<feature type="chain" id="PRO_5031568804" evidence="1">
    <location>
        <begin position="18"/>
        <end position="166"/>
    </location>
</feature>